<proteinExistence type="predicted"/>
<feature type="signal peptide" evidence="1">
    <location>
        <begin position="1"/>
        <end position="39"/>
    </location>
</feature>
<sequence length="263" mass="27883">MKLDTDVLDMTRTSRRTVVRGAAWSVPVIAAATAAPAFAASPCDPRTGAVIDWDNTATTTHQRTSILGATTKYDPDGNGPVPVLTLTTTAVYSGNMKSGTEFGNAVNDSLLLQSNVGNLGAGLVMYQSTTSTGAGTFNDRGTYTFQFSRPVKNLTFTVTDIDSNGSQYYDAVSLTPGFTQQFRATALTGAGTDTDPYRASSATAPVDDFTSQSGNVRVSYANEISSFSITYWNRSANLGNTSGALNNQQAIFLSNLTFDYDPC</sequence>
<dbReference type="Proteomes" id="UP000549911">
    <property type="component" value="Unassembled WGS sequence"/>
</dbReference>
<accession>A0A7Y9KRV9</accession>
<reference evidence="2 3" key="2">
    <citation type="submission" date="2020-08" db="EMBL/GenBank/DDBJ databases">
        <title>The Agave Microbiome: Exploring the role of microbial communities in plant adaptations to desert environments.</title>
        <authorList>
            <person name="Partida-Martinez L.P."/>
        </authorList>
    </citation>
    <scope>NUCLEOTIDE SEQUENCE [LARGE SCALE GENOMIC DNA]</scope>
    <source>
        <strain evidence="2 3">AT2.17</strain>
    </source>
</reference>
<keyword evidence="1" id="KW-0732">Signal</keyword>
<dbReference type="PROSITE" id="PS51318">
    <property type="entry name" value="TAT"/>
    <property type="match status" value="1"/>
</dbReference>
<evidence type="ECO:0000256" key="1">
    <source>
        <dbReference type="SAM" id="SignalP"/>
    </source>
</evidence>
<evidence type="ECO:0000313" key="3">
    <source>
        <dbReference type="Proteomes" id="UP000549911"/>
    </source>
</evidence>
<dbReference type="AlphaFoldDB" id="A0A7Y9KRV9"/>
<dbReference type="InterPro" id="IPR006311">
    <property type="entry name" value="TAT_signal"/>
</dbReference>
<reference evidence="2 3" key="1">
    <citation type="submission" date="2020-07" db="EMBL/GenBank/DDBJ databases">
        <authorList>
            <person name="Partida-Martinez L."/>
            <person name="Huntemann M."/>
            <person name="Clum A."/>
            <person name="Wang J."/>
            <person name="Palaniappan K."/>
            <person name="Ritter S."/>
            <person name="Chen I.-M."/>
            <person name="Stamatis D."/>
            <person name="Reddy T."/>
            <person name="O'Malley R."/>
            <person name="Daum C."/>
            <person name="Shapiro N."/>
            <person name="Ivanova N."/>
            <person name="Kyrpides N."/>
            <person name="Woyke T."/>
        </authorList>
    </citation>
    <scope>NUCLEOTIDE SEQUENCE [LARGE SCALE GENOMIC DNA]</scope>
    <source>
        <strain evidence="2 3">AT2.17</strain>
    </source>
</reference>
<dbReference type="RefSeq" id="WP_179617620.1">
    <property type="nucleotide sequence ID" value="NZ_JACCBW010000001.1"/>
</dbReference>
<gene>
    <name evidence="2" type="ORF">F4692_000876</name>
</gene>
<dbReference type="EMBL" id="JACCBW010000001">
    <property type="protein sequence ID" value="NYE35772.1"/>
    <property type="molecule type" value="Genomic_DNA"/>
</dbReference>
<keyword evidence="3" id="KW-1185">Reference proteome</keyword>
<feature type="chain" id="PRO_5030721715" evidence="1">
    <location>
        <begin position="40"/>
        <end position="263"/>
    </location>
</feature>
<protein>
    <submittedName>
        <fullName evidence="2">Uncharacterized protein</fullName>
    </submittedName>
</protein>
<name>A0A7Y9KRV9_9ACTN</name>
<comment type="caution">
    <text evidence="2">The sequence shown here is derived from an EMBL/GenBank/DDBJ whole genome shotgun (WGS) entry which is preliminary data.</text>
</comment>
<organism evidence="2 3">
    <name type="scientific">Nocardioides cavernae</name>
    <dbReference type="NCBI Taxonomy" id="1921566"/>
    <lineage>
        <taxon>Bacteria</taxon>
        <taxon>Bacillati</taxon>
        <taxon>Actinomycetota</taxon>
        <taxon>Actinomycetes</taxon>
        <taxon>Propionibacteriales</taxon>
        <taxon>Nocardioidaceae</taxon>
        <taxon>Nocardioides</taxon>
    </lineage>
</organism>
<evidence type="ECO:0000313" key="2">
    <source>
        <dbReference type="EMBL" id="NYE35772.1"/>
    </source>
</evidence>